<name>A0A0F9AXL6_9ZZZZ</name>
<dbReference type="EMBL" id="LAZR01052372">
    <property type="protein sequence ID" value="KKK83109.1"/>
    <property type="molecule type" value="Genomic_DNA"/>
</dbReference>
<dbReference type="AlphaFoldDB" id="A0A0F9AXL6"/>
<proteinExistence type="predicted"/>
<evidence type="ECO:0000313" key="1">
    <source>
        <dbReference type="EMBL" id="KKK83109.1"/>
    </source>
</evidence>
<accession>A0A0F9AXL6</accession>
<protein>
    <submittedName>
        <fullName evidence="1">Uncharacterized protein</fullName>
    </submittedName>
</protein>
<organism evidence="1">
    <name type="scientific">marine sediment metagenome</name>
    <dbReference type="NCBI Taxonomy" id="412755"/>
    <lineage>
        <taxon>unclassified sequences</taxon>
        <taxon>metagenomes</taxon>
        <taxon>ecological metagenomes</taxon>
    </lineage>
</organism>
<reference evidence="1" key="1">
    <citation type="journal article" date="2015" name="Nature">
        <title>Complex archaea that bridge the gap between prokaryotes and eukaryotes.</title>
        <authorList>
            <person name="Spang A."/>
            <person name="Saw J.H."/>
            <person name="Jorgensen S.L."/>
            <person name="Zaremba-Niedzwiedzka K."/>
            <person name="Martijn J."/>
            <person name="Lind A.E."/>
            <person name="van Eijk R."/>
            <person name="Schleper C."/>
            <person name="Guy L."/>
            <person name="Ettema T.J."/>
        </authorList>
    </citation>
    <scope>NUCLEOTIDE SEQUENCE</scope>
</reference>
<sequence>MTMNAIFEAAALSSNPMMQCWAPNVSMEEVMARFDEPAVLMTKAETIMRREEALNMKWPLLVVRNERSSDGGDYGLAKHSPGPVFDESANEIQRLRSLLRMVG</sequence>
<comment type="caution">
    <text evidence="1">The sequence shown here is derived from an EMBL/GenBank/DDBJ whole genome shotgun (WGS) entry which is preliminary data.</text>
</comment>
<gene>
    <name evidence="1" type="ORF">LCGC14_2796660</name>
</gene>
<feature type="non-terminal residue" evidence="1">
    <location>
        <position position="103"/>
    </location>
</feature>